<protein>
    <submittedName>
        <fullName evidence="1">Uncharacterized protein</fullName>
    </submittedName>
</protein>
<comment type="caution">
    <text evidence="1">The sequence shown here is derived from an EMBL/GenBank/DDBJ whole genome shotgun (WGS) entry which is preliminary data.</text>
</comment>
<organism evidence="1 2">
    <name type="scientific">Absidia repens</name>
    <dbReference type="NCBI Taxonomy" id="90262"/>
    <lineage>
        <taxon>Eukaryota</taxon>
        <taxon>Fungi</taxon>
        <taxon>Fungi incertae sedis</taxon>
        <taxon>Mucoromycota</taxon>
        <taxon>Mucoromycotina</taxon>
        <taxon>Mucoromycetes</taxon>
        <taxon>Mucorales</taxon>
        <taxon>Cunninghamellaceae</taxon>
        <taxon>Absidia</taxon>
    </lineage>
</organism>
<dbReference type="Proteomes" id="UP000193560">
    <property type="component" value="Unassembled WGS sequence"/>
</dbReference>
<keyword evidence="2" id="KW-1185">Reference proteome</keyword>
<accession>A0A1X2IRZ6</accession>
<proteinExistence type="predicted"/>
<gene>
    <name evidence="1" type="ORF">BCR42DRAFT_434187</name>
</gene>
<reference evidence="1 2" key="1">
    <citation type="submission" date="2016-07" db="EMBL/GenBank/DDBJ databases">
        <title>Pervasive Adenine N6-methylation of Active Genes in Fungi.</title>
        <authorList>
            <consortium name="DOE Joint Genome Institute"/>
            <person name="Mondo S.J."/>
            <person name="Dannebaum R.O."/>
            <person name="Kuo R.C."/>
            <person name="Labutti K."/>
            <person name="Haridas S."/>
            <person name="Kuo A."/>
            <person name="Salamov A."/>
            <person name="Ahrendt S.R."/>
            <person name="Lipzen A."/>
            <person name="Sullivan W."/>
            <person name="Andreopoulos W.B."/>
            <person name="Clum A."/>
            <person name="Lindquist E."/>
            <person name="Daum C."/>
            <person name="Ramamoorthy G.K."/>
            <person name="Gryganskyi A."/>
            <person name="Culley D."/>
            <person name="Magnuson J.K."/>
            <person name="James T.Y."/>
            <person name="O'Malley M.A."/>
            <person name="Stajich J.E."/>
            <person name="Spatafora J.W."/>
            <person name="Visel A."/>
            <person name="Grigoriev I.V."/>
        </authorList>
    </citation>
    <scope>NUCLEOTIDE SEQUENCE [LARGE SCALE GENOMIC DNA]</scope>
    <source>
        <strain evidence="1 2">NRRL 1336</strain>
    </source>
</reference>
<evidence type="ECO:0000313" key="2">
    <source>
        <dbReference type="Proteomes" id="UP000193560"/>
    </source>
</evidence>
<sequence>MDSTWTMTLEQQTAYIEAMTVHHFAAYRRDKRRLINNLLQDTGNRRSVNTIIKKLANADRWDQADGAAFTMDGHVDNGLDLANLFGLGDLMAWATSD</sequence>
<name>A0A1X2IRZ6_9FUNG</name>
<evidence type="ECO:0000313" key="1">
    <source>
        <dbReference type="EMBL" id="ORZ21279.1"/>
    </source>
</evidence>
<dbReference type="AlphaFoldDB" id="A0A1X2IRZ6"/>
<dbReference type="EMBL" id="MCGE01000005">
    <property type="protein sequence ID" value="ORZ21279.1"/>
    <property type="molecule type" value="Genomic_DNA"/>
</dbReference>